<comment type="cofactor">
    <cofactor evidence="10">
        <name>Mn(2+)</name>
        <dbReference type="ChEBI" id="CHEBI:29035"/>
    </cofactor>
    <cofactor evidence="10">
        <name>Ni(2+)</name>
        <dbReference type="ChEBI" id="CHEBI:49786"/>
    </cofactor>
</comment>
<keyword evidence="6 10" id="KW-0378">Hydrolase</keyword>
<reference evidence="13 14" key="1">
    <citation type="submission" date="2021-06" db="EMBL/GenBank/DDBJ databases">
        <title>A haploid diamondback moth (Plutella xylostella L.) genome assembly resolves 31 chromosomes and identifies a diamide resistance mutation.</title>
        <authorList>
            <person name="Ward C.M."/>
            <person name="Perry K.D."/>
            <person name="Baker G."/>
            <person name="Powis K."/>
            <person name="Heckel D.G."/>
            <person name="Baxter S.W."/>
        </authorList>
    </citation>
    <scope>NUCLEOTIDE SEQUENCE [LARGE SCALE GENOMIC DNA]</scope>
    <source>
        <strain evidence="13 14">LV</strain>
        <tissue evidence="13">Single pupa</tissue>
    </source>
</reference>
<comment type="catalytic activity">
    <reaction evidence="1 10">
        <text>L-glutamyl-[protein] + S-adenosyl-L-methionine = [protein]-L-glutamate 5-O-methyl ester + S-adenosyl-L-homocysteine</text>
        <dbReference type="Rhea" id="RHEA:24452"/>
        <dbReference type="Rhea" id="RHEA-COMP:10208"/>
        <dbReference type="Rhea" id="RHEA-COMP:10311"/>
        <dbReference type="ChEBI" id="CHEBI:29973"/>
        <dbReference type="ChEBI" id="CHEBI:57856"/>
        <dbReference type="ChEBI" id="CHEBI:59789"/>
        <dbReference type="ChEBI" id="CHEBI:82795"/>
    </reaction>
</comment>
<dbReference type="PANTHER" id="PTHR12260:SF6">
    <property type="entry name" value="DAMAGE-CONTROL PHOSPHATASE ARMT1"/>
    <property type="match status" value="1"/>
</dbReference>
<keyword evidence="10" id="KW-0808">Transferase</keyword>
<dbReference type="EMBL" id="JAHIBW010000031">
    <property type="protein sequence ID" value="KAG7295341.1"/>
    <property type="molecule type" value="Genomic_DNA"/>
</dbReference>
<comment type="function">
    <text evidence="8 10">Metal-dependent phosphatase that shows phosphatase activity against several substrates, including fructose-1-phosphate and fructose-6-phosphate. Its preference for fructose-1-phosphate, a strong glycating agent that causes DNA damage rather than a canonical yeast metabolite, suggests a damage-control function in hexose phosphate metabolism. Has also been shown to have O-methyltransferase activity that methylates glutamate residues of target proteins to form gamma-glutamyl methyl ester residues. Possibly methylates PCNA, suggesting it is involved in the DNA damage response.</text>
</comment>
<name>A0ABQ7PR25_PLUXY</name>
<dbReference type="InterPro" id="IPR036075">
    <property type="entry name" value="ARMT-1-like_metal-bd_sf"/>
</dbReference>
<feature type="domain" description="Damage-control phosphatase ARMT1-like metal-binding" evidence="12">
    <location>
        <begin position="3"/>
        <end position="87"/>
    </location>
</feature>
<evidence type="ECO:0000256" key="8">
    <source>
        <dbReference type="ARBA" id="ARBA00045980"/>
    </source>
</evidence>
<dbReference type="Proteomes" id="UP000823941">
    <property type="component" value="Chromosome 31"/>
</dbReference>
<dbReference type="EC" id="3.1.3.-" evidence="10"/>
<evidence type="ECO:0000256" key="2">
    <source>
        <dbReference type="ARBA" id="ARBA00001326"/>
    </source>
</evidence>
<dbReference type="InterPro" id="IPR039763">
    <property type="entry name" value="ARMT1"/>
</dbReference>
<comment type="catalytic activity">
    <reaction evidence="2 10">
        <text>beta-D-fructose 1-phosphate + H2O = D-fructose + phosphate</text>
        <dbReference type="Rhea" id="RHEA:35603"/>
        <dbReference type="ChEBI" id="CHEBI:15377"/>
        <dbReference type="ChEBI" id="CHEBI:37721"/>
        <dbReference type="ChEBI" id="CHEBI:43474"/>
        <dbReference type="ChEBI" id="CHEBI:138881"/>
    </reaction>
</comment>
<dbReference type="SUPFAM" id="SSF111321">
    <property type="entry name" value="AF1104-like"/>
    <property type="match status" value="1"/>
</dbReference>
<evidence type="ECO:0000259" key="12">
    <source>
        <dbReference type="Pfam" id="PF01937"/>
    </source>
</evidence>
<keyword evidence="7 10" id="KW-0464">Manganese</keyword>
<comment type="domain">
    <text evidence="10">Subfamily III proteins have a conserved RTxK motif about 40-50 residues from the C-terminus; the threonine may be replaced by serine or cysteine.</text>
</comment>
<evidence type="ECO:0000256" key="3">
    <source>
        <dbReference type="ARBA" id="ARBA00009519"/>
    </source>
</evidence>
<keyword evidence="4" id="KW-0533">Nickel</keyword>
<evidence type="ECO:0000256" key="10">
    <source>
        <dbReference type="RuleBase" id="RU367030"/>
    </source>
</evidence>
<dbReference type="EC" id="2.1.1.-" evidence="10"/>
<evidence type="ECO:0000256" key="6">
    <source>
        <dbReference type="ARBA" id="ARBA00022801"/>
    </source>
</evidence>
<proteinExistence type="inferred from homology"/>
<feature type="compositionally biased region" description="Basic residues" evidence="11">
    <location>
        <begin position="83"/>
        <end position="97"/>
    </location>
</feature>
<comment type="caution">
    <text evidence="13">The sequence shown here is derived from an EMBL/GenBank/DDBJ whole genome shotgun (WGS) entry which is preliminary data.</text>
</comment>
<comment type="catalytic activity">
    <reaction evidence="9 10">
        <text>beta-D-fructose 6-phosphate = dihydroxyacetone + D-glyceraldehyde 3-phosphate</text>
        <dbReference type="Rhea" id="RHEA:28002"/>
        <dbReference type="ChEBI" id="CHEBI:16016"/>
        <dbReference type="ChEBI" id="CHEBI:57634"/>
        <dbReference type="ChEBI" id="CHEBI:59776"/>
    </reaction>
</comment>
<sequence>MHDDYWTAPHVFNDMKEYDYNMYRKLQYASLILFKGDLNYRKLMGEVCWNPLTPFQKALQGFHPAPIIAVRTVKSDLISGMPKPKKSKKKKKKKKGKGDRLAEITEADPKWMETGNYGVIQYCKKKEKLKKAVKPCKDFMDDCQGYWCPPNKEQYS</sequence>
<evidence type="ECO:0000256" key="5">
    <source>
        <dbReference type="ARBA" id="ARBA00022723"/>
    </source>
</evidence>
<dbReference type="PANTHER" id="PTHR12260">
    <property type="entry name" value="DAMAGE-CONTROL PHOSPHATASE ARMT1"/>
    <property type="match status" value="1"/>
</dbReference>
<organism evidence="13 14">
    <name type="scientific">Plutella xylostella</name>
    <name type="common">Diamondback moth</name>
    <name type="synonym">Plutella maculipennis</name>
    <dbReference type="NCBI Taxonomy" id="51655"/>
    <lineage>
        <taxon>Eukaryota</taxon>
        <taxon>Metazoa</taxon>
        <taxon>Ecdysozoa</taxon>
        <taxon>Arthropoda</taxon>
        <taxon>Hexapoda</taxon>
        <taxon>Insecta</taxon>
        <taxon>Pterygota</taxon>
        <taxon>Neoptera</taxon>
        <taxon>Endopterygota</taxon>
        <taxon>Lepidoptera</taxon>
        <taxon>Glossata</taxon>
        <taxon>Ditrysia</taxon>
        <taxon>Yponomeutoidea</taxon>
        <taxon>Plutellidae</taxon>
        <taxon>Plutella</taxon>
    </lineage>
</organism>
<dbReference type="InterPro" id="IPR002791">
    <property type="entry name" value="ARMT1-like_metal-bd"/>
</dbReference>
<evidence type="ECO:0000313" key="13">
    <source>
        <dbReference type="EMBL" id="KAG7295340.1"/>
    </source>
</evidence>
<evidence type="ECO:0000313" key="14">
    <source>
        <dbReference type="Proteomes" id="UP000823941"/>
    </source>
</evidence>
<evidence type="ECO:0000256" key="9">
    <source>
        <dbReference type="ARBA" id="ARBA00048809"/>
    </source>
</evidence>
<evidence type="ECO:0000256" key="4">
    <source>
        <dbReference type="ARBA" id="ARBA00022596"/>
    </source>
</evidence>
<evidence type="ECO:0000256" key="1">
    <source>
        <dbReference type="ARBA" id="ARBA00000807"/>
    </source>
</evidence>
<dbReference type="EMBL" id="JAHIBW010000031">
    <property type="protein sequence ID" value="KAG7295340.1"/>
    <property type="molecule type" value="Genomic_DNA"/>
</dbReference>
<evidence type="ECO:0000256" key="7">
    <source>
        <dbReference type="ARBA" id="ARBA00023211"/>
    </source>
</evidence>
<evidence type="ECO:0000256" key="11">
    <source>
        <dbReference type="SAM" id="MobiDB-lite"/>
    </source>
</evidence>
<gene>
    <name evidence="13" type="ORF">JYU34_022356</name>
</gene>
<keyword evidence="5 10" id="KW-0479">Metal-binding</keyword>
<protein>
    <recommendedName>
        <fullName evidence="10">Sugar phosphate phosphatase</fullName>
        <ecNumber evidence="10">2.1.1.-</ecNumber>
        <ecNumber evidence="10">3.1.3.-</ecNumber>
    </recommendedName>
</protein>
<comment type="similarity">
    <text evidence="3 10">Belongs to the damage-control phosphatase family. Sugar phosphate phosphatase III subfamily.</text>
</comment>
<keyword evidence="10" id="KW-0489">Methyltransferase</keyword>
<accession>A0ABQ7PR25</accession>
<dbReference type="Pfam" id="PF01937">
    <property type="entry name" value="ARMT1-like_dom"/>
    <property type="match status" value="1"/>
</dbReference>
<keyword evidence="14" id="KW-1185">Reference proteome</keyword>
<feature type="region of interest" description="Disordered" evidence="11">
    <location>
        <begin position="78"/>
        <end position="101"/>
    </location>
</feature>